<keyword evidence="2" id="KW-1185">Reference proteome</keyword>
<evidence type="ECO:0000313" key="1">
    <source>
        <dbReference type="EMBL" id="KIY43264.1"/>
    </source>
</evidence>
<dbReference type="Gene3D" id="2.40.70.10">
    <property type="entry name" value="Acid Proteases"/>
    <property type="match status" value="1"/>
</dbReference>
<evidence type="ECO:0008006" key="3">
    <source>
        <dbReference type="Google" id="ProtNLM"/>
    </source>
</evidence>
<dbReference type="OrthoDB" id="5596707at2759"/>
<feature type="non-terminal residue" evidence="1">
    <location>
        <position position="223"/>
    </location>
</feature>
<dbReference type="InterPro" id="IPR021109">
    <property type="entry name" value="Peptidase_aspartic_dom_sf"/>
</dbReference>
<dbReference type="CDD" id="cd00303">
    <property type="entry name" value="retropepsin_like"/>
    <property type="match status" value="1"/>
</dbReference>
<name>A0A0D7A1H2_9AGAR</name>
<dbReference type="AlphaFoldDB" id="A0A0D7A1H2"/>
<reference evidence="1 2" key="1">
    <citation type="journal article" date="2015" name="Fungal Genet. Biol.">
        <title>Evolution of novel wood decay mechanisms in Agaricales revealed by the genome sequences of Fistulina hepatica and Cylindrobasidium torrendii.</title>
        <authorList>
            <person name="Floudas D."/>
            <person name="Held B.W."/>
            <person name="Riley R."/>
            <person name="Nagy L.G."/>
            <person name="Koehler G."/>
            <person name="Ransdell A.S."/>
            <person name="Younus H."/>
            <person name="Chow J."/>
            <person name="Chiniquy J."/>
            <person name="Lipzen A."/>
            <person name="Tritt A."/>
            <person name="Sun H."/>
            <person name="Haridas S."/>
            <person name="LaButti K."/>
            <person name="Ohm R.A."/>
            <person name="Kues U."/>
            <person name="Blanchette R.A."/>
            <person name="Grigoriev I.V."/>
            <person name="Minto R.E."/>
            <person name="Hibbett D.S."/>
        </authorList>
    </citation>
    <scope>NUCLEOTIDE SEQUENCE [LARGE SCALE GENOMIC DNA]</scope>
    <source>
        <strain evidence="1 2">ATCC 64428</strain>
    </source>
</reference>
<dbReference type="EMBL" id="KN882112">
    <property type="protein sequence ID" value="KIY43264.1"/>
    <property type="molecule type" value="Genomic_DNA"/>
</dbReference>
<organism evidence="1 2">
    <name type="scientific">Fistulina hepatica ATCC 64428</name>
    <dbReference type="NCBI Taxonomy" id="1128425"/>
    <lineage>
        <taxon>Eukaryota</taxon>
        <taxon>Fungi</taxon>
        <taxon>Dikarya</taxon>
        <taxon>Basidiomycota</taxon>
        <taxon>Agaricomycotina</taxon>
        <taxon>Agaricomycetes</taxon>
        <taxon>Agaricomycetidae</taxon>
        <taxon>Agaricales</taxon>
        <taxon>Fistulinaceae</taxon>
        <taxon>Fistulina</taxon>
    </lineage>
</organism>
<accession>A0A0D7A1H2</accession>
<gene>
    <name evidence="1" type="ORF">FISHEDRAFT_14843</name>
</gene>
<sequence length="223" mass="24253">MLEERISISQGELLAIAPDLRRQIREIVATRRVATTSQAPWVIGNPPTKSTTEPAAPVLLQADKGAGKETFVGDASSTDPIVAHYARNTSPPAPIPEPFYAGADFVAIRTVLPTVNNREEVESILDHGSQIVAISATCSKKLGLAYNPDISVQLQSANGEFNRTLGVARNVPFKFESVKVYLQCHVVETNTYEILLGRPFFALTTCITNTHSHQDETITITDP</sequence>
<protein>
    <recommendedName>
        <fullName evidence="3">Aspartic peptidase DDI1-type domain-containing protein</fullName>
    </recommendedName>
</protein>
<dbReference type="SUPFAM" id="SSF50630">
    <property type="entry name" value="Acid proteases"/>
    <property type="match status" value="1"/>
</dbReference>
<proteinExistence type="predicted"/>
<dbReference type="Proteomes" id="UP000054144">
    <property type="component" value="Unassembled WGS sequence"/>
</dbReference>
<evidence type="ECO:0000313" key="2">
    <source>
        <dbReference type="Proteomes" id="UP000054144"/>
    </source>
</evidence>
<dbReference type="Pfam" id="PF13975">
    <property type="entry name" value="gag-asp_proteas"/>
    <property type="match status" value="1"/>
</dbReference>